<keyword evidence="7" id="KW-0865">Zymogen</keyword>
<dbReference type="Pfam" id="PF09286">
    <property type="entry name" value="Pro-kuma_activ"/>
    <property type="match status" value="1"/>
</dbReference>
<feature type="active site" description="Charge relay system" evidence="8">
    <location>
        <position position="335"/>
    </location>
</feature>
<evidence type="ECO:0000256" key="9">
    <source>
        <dbReference type="SAM" id="MobiDB-lite"/>
    </source>
</evidence>
<feature type="compositionally biased region" description="Basic residues" evidence="9">
    <location>
        <begin position="210"/>
        <end position="220"/>
    </location>
</feature>
<evidence type="ECO:0000256" key="1">
    <source>
        <dbReference type="ARBA" id="ARBA00004239"/>
    </source>
</evidence>
<dbReference type="GO" id="GO:0005576">
    <property type="term" value="C:extracellular region"/>
    <property type="evidence" value="ECO:0007669"/>
    <property type="project" value="UniProtKB-SubCell"/>
</dbReference>
<dbReference type="CDD" id="cd11377">
    <property type="entry name" value="Pro-peptidase_S53"/>
    <property type="match status" value="1"/>
</dbReference>
<evidence type="ECO:0000256" key="5">
    <source>
        <dbReference type="ARBA" id="ARBA00022825"/>
    </source>
</evidence>
<keyword evidence="6 8" id="KW-0106">Calcium</keyword>
<comment type="cofactor">
    <cofactor evidence="8">
        <name>Ca(2+)</name>
        <dbReference type="ChEBI" id="CHEBI:29108"/>
    </cofactor>
    <text evidence="8">Binds 1 Ca(2+) ion per subunit.</text>
</comment>
<name>A0AAE0U0F4_SORBR</name>
<dbReference type="PANTHER" id="PTHR14218:SF19">
    <property type="entry name" value="SERINE PROTEASE AORO, PUTATIVE (AFU_ORTHOLOGUE AFUA_6G10250)-RELATED"/>
    <property type="match status" value="1"/>
</dbReference>
<dbReference type="InterPro" id="IPR050819">
    <property type="entry name" value="Tripeptidyl-peptidase_I"/>
</dbReference>
<evidence type="ECO:0000256" key="4">
    <source>
        <dbReference type="ARBA" id="ARBA00022801"/>
    </source>
</evidence>
<dbReference type="GO" id="GO:0046872">
    <property type="term" value="F:metal ion binding"/>
    <property type="evidence" value="ECO:0007669"/>
    <property type="project" value="UniProtKB-UniRule"/>
</dbReference>
<dbReference type="PANTHER" id="PTHR14218">
    <property type="entry name" value="PROTEASE S8 TRIPEPTIDYL PEPTIDASE I CLN2"/>
    <property type="match status" value="1"/>
</dbReference>
<feature type="binding site" evidence="8">
    <location>
        <position position="716"/>
    </location>
    <ligand>
        <name>Ca(2+)</name>
        <dbReference type="ChEBI" id="CHEBI:29108"/>
    </ligand>
</feature>
<dbReference type="PROSITE" id="PS51695">
    <property type="entry name" value="SEDOLISIN"/>
    <property type="match status" value="1"/>
</dbReference>
<keyword evidence="10" id="KW-0732">Signal</keyword>
<dbReference type="AlphaFoldDB" id="A0AAE0U0F4"/>
<dbReference type="GO" id="GO:0008240">
    <property type="term" value="F:tripeptidyl-peptidase activity"/>
    <property type="evidence" value="ECO:0007669"/>
    <property type="project" value="TreeGrafter"/>
</dbReference>
<feature type="signal peptide" evidence="10">
    <location>
        <begin position="1"/>
        <end position="22"/>
    </location>
</feature>
<evidence type="ECO:0000259" key="11">
    <source>
        <dbReference type="PROSITE" id="PS51695"/>
    </source>
</evidence>
<dbReference type="Proteomes" id="UP001281003">
    <property type="component" value="Unassembled WGS sequence"/>
</dbReference>
<dbReference type="CDD" id="cd04056">
    <property type="entry name" value="Peptidases_S53"/>
    <property type="match status" value="1"/>
</dbReference>
<feature type="active site" description="Charge relay system" evidence="8">
    <location>
        <position position="651"/>
    </location>
</feature>
<dbReference type="EMBL" id="JAUTDP010000020">
    <property type="protein sequence ID" value="KAK3386302.1"/>
    <property type="molecule type" value="Genomic_DNA"/>
</dbReference>
<dbReference type="Gene3D" id="3.40.50.200">
    <property type="entry name" value="Peptidase S8/S53 domain"/>
    <property type="match status" value="1"/>
</dbReference>
<dbReference type="SUPFAM" id="SSF54897">
    <property type="entry name" value="Protease propeptides/inhibitors"/>
    <property type="match status" value="1"/>
</dbReference>
<keyword evidence="3 8" id="KW-0479">Metal-binding</keyword>
<dbReference type="InterPro" id="IPR015366">
    <property type="entry name" value="S53_propep"/>
</dbReference>
<evidence type="ECO:0000256" key="10">
    <source>
        <dbReference type="SAM" id="SignalP"/>
    </source>
</evidence>
<dbReference type="SMART" id="SM00944">
    <property type="entry name" value="Pro-kuma_activ"/>
    <property type="match status" value="1"/>
</dbReference>
<dbReference type="SUPFAM" id="SSF52743">
    <property type="entry name" value="Subtilisin-like"/>
    <property type="match status" value="1"/>
</dbReference>
<feature type="chain" id="PRO_5042201024" evidence="10">
    <location>
        <begin position="23"/>
        <end position="739"/>
    </location>
</feature>
<dbReference type="InterPro" id="IPR030400">
    <property type="entry name" value="Sedolisin_dom"/>
</dbReference>
<evidence type="ECO:0000256" key="7">
    <source>
        <dbReference type="ARBA" id="ARBA00023145"/>
    </source>
</evidence>
<evidence type="ECO:0000313" key="13">
    <source>
        <dbReference type="Proteomes" id="UP001281003"/>
    </source>
</evidence>
<reference evidence="12" key="1">
    <citation type="journal article" date="2023" name="Mol. Phylogenet. Evol.">
        <title>Genome-scale phylogeny and comparative genomics of the fungal order Sordariales.</title>
        <authorList>
            <person name="Hensen N."/>
            <person name="Bonometti L."/>
            <person name="Westerberg I."/>
            <person name="Brannstrom I.O."/>
            <person name="Guillou S."/>
            <person name="Cros-Aarteil S."/>
            <person name="Calhoun S."/>
            <person name="Haridas S."/>
            <person name="Kuo A."/>
            <person name="Mondo S."/>
            <person name="Pangilinan J."/>
            <person name="Riley R."/>
            <person name="LaButti K."/>
            <person name="Andreopoulos B."/>
            <person name="Lipzen A."/>
            <person name="Chen C."/>
            <person name="Yan M."/>
            <person name="Daum C."/>
            <person name="Ng V."/>
            <person name="Clum A."/>
            <person name="Steindorff A."/>
            <person name="Ohm R.A."/>
            <person name="Martin F."/>
            <person name="Silar P."/>
            <person name="Natvig D.O."/>
            <person name="Lalanne C."/>
            <person name="Gautier V."/>
            <person name="Ament-Velasquez S.L."/>
            <person name="Kruys A."/>
            <person name="Hutchinson M.I."/>
            <person name="Powell A.J."/>
            <person name="Barry K."/>
            <person name="Miller A.N."/>
            <person name="Grigoriev I.V."/>
            <person name="Debuchy R."/>
            <person name="Gladieux P."/>
            <person name="Hiltunen Thoren M."/>
            <person name="Johannesson H."/>
        </authorList>
    </citation>
    <scope>NUCLEOTIDE SEQUENCE</scope>
    <source>
        <strain evidence="12">FGSC 1904</strain>
    </source>
</reference>
<feature type="region of interest" description="Disordered" evidence="9">
    <location>
        <begin position="210"/>
        <end position="229"/>
    </location>
</feature>
<evidence type="ECO:0000256" key="8">
    <source>
        <dbReference type="PROSITE-ProRule" id="PRU01032"/>
    </source>
</evidence>
<protein>
    <submittedName>
        <fullName evidence="12">Peptidase S8/S53 domain-containing protein</fullName>
    </submittedName>
</protein>
<proteinExistence type="predicted"/>
<sequence>MVLLQIPTFILGLLALNLGVTAVPFPGHHHAHRLDTRTVPDTHALHERALPHWGRKWEKREPVSPNTVLPMRIGLKQANLDKGHDLLMDISDPKSPNYGQHLSRQEVVDMFSPDTETVEAVKKWIISSGIPKHRISRSENSQWLQFDAKVTEAEDLLYTTYHIYKHIPTGSKTIACDHYHVPLHVRDHVDYITPGIKLRPDPAKVRNLNRRNQQKRARHVRTQESEKRRRQFRPTYNGMIRTGFDELPPLNESTCYKYVTPECIRTQYGLPEGTTATPGNELGIFESLNDHYVKEDLDAYFSSIYPKIPNGTYPIERLIDGAIGAARTPSEYGTESNLDFQAAWPLIWPQKTVLYQTDDQYYEKNQTDKHTPFKGFWNTFFDALDGSYCTYSAFNQTGDCTDASCLDPIYPNPFANSSTPASDKYEGPRQCGLYEPTPVISISYGGGEGDLPASYLQCQCSEILKLGLQGITVVMASGDYGVGSYPGDDGHKNGCAGPDGKTFYPSSDATCPYVLAVGSTEWLPPSYPHSTNLTNSSEKLTEIATTNFPSGGGFSNVFPLPSYQLSAVSTYLSRVTPQLNFTSYSLPYPLPNNFTISNNDSITTTFPNITTVGKGGKVFNSAGRGYPDVSAVGHDFLVRVAGGWGAVGGTSLAAPVWGAVLTLVVEERMIKAGRGKRGGRLGFVNPLFYAHPEIFNDVTKGSNPACHSSGFLATEGWDPVTGLGTPNFPKLLDLLMSLP</sequence>
<organism evidence="12 13">
    <name type="scientific">Sordaria brevicollis</name>
    <dbReference type="NCBI Taxonomy" id="83679"/>
    <lineage>
        <taxon>Eukaryota</taxon>
        <taxon>Fungi</taxon>
        <taxon>Dikarya</taxon>
        <taxon>Ascomycota</taxon>
        <taxon>Pezizomycotina</taxon>
        <taxon>Sordariomycetes</taxon>
        <taxon>Sordariomycetidae</taxon>
        <taxon>Sordariales</taxon>
        <taxon>Sordariaceae</taxon>
        <taxon>Sordaria</taxon>
    </lineage>
</organism>
<feature type="domain" description="Peptidase S53" evidence="11">
    <location>
        <begin position="258"/>
        <end position="738"/>
    </location>
</feature>
<keyword evidence="4 8" id="KW-0378">Hydrolase</keyword>
<keyword evidence="5 8" id="KW-0720">Serine protease</keyword>
<evidence type="ECO:0000256" key="6">
    <source>
        <dbReference type="ARBA" id="ARBA00022837"/>
    </source>
</evidence>
<evidence type="ECO:0000313" key="12">
    <source>
        <dbReference type="EMBL" id="KAK3386302.1"/>
    </source>
</evidence>
<reference evidence="12" key="2">
    <citation type="submission" date="2023-07" db="EMBL/GenBank/DDBJ databases">
        <authorList>
            <consortium name="Lawrence Berkeley National Laboratory"/>
            <person name="Haridas S."/>
            <person name="Hensen N."/>
            <person name="Bonometti L."/>
            <person name="Westerberg I."/>
            <person name="Brannstrom I.O."/>
            <person name="Guillou S."/>
            <person name="Cros-Aarteil S."/>
            <person name="Calhoun S."/>
            <person name="Kuo A."/>
            <person name="Mondo S."/>
            <person name="Pangilinan J."/>
            <person name="Riley R."/>
            <person name="LaButti K."/>
            <person name="Andreopoulos B."/>
            <person name="Lipzen A."/>
            <person name="Chen C."/>
            <person name="Yanf M."/>
            <person name="Daum C."/>
            <person name="Ng V."/>
            <person name="Clum A."/>
            <person name="Steindorff A."/>
            <person name="Ohm R."/>
            <person name="Martin F."/>
            <person name="Silar P."/>
            <person name="Natvig D."/>
            <person name="Lalanne C."/>
            <person name="Gautier V."/>
            <person name="Ament-velasquez S.L."/>
            <person name="Kruys A."/>
            <person name="Hutchinson M.I."/>
            <person name="Powell A.J."/>
            <person name="Barry K."/>
            <person name="Miller A.N."/>
            <person name="Grigoriev I.V."/>
            <person name="Debuchy R."/>
            <person name="Gladieux P."/>
            <person name="Thoren M.H."/>
            <person name="Johannesson H."/>
        </authorList>
    </citation>
    <scope>NUCLEOTIDE SEQUENCE</scope>
    <source>
        <strain evidence="12">FGSC 1904</strain>
    </source>
</reference>
<feature type="binding site" evidence="8">
    <location>
        <position position="718"/>
    </location>
    <ligand>
        <name>Ca(2+)</name>
        <dbReference type="ChEBI" id="CHEBI:29108"/>
    </ligand>
</feature>
<keyword evidence="2 8" id="KW-0645">Protease</keyword>
<comment type="subcellular location">
    <subcellularLocation>
        <location evidence="1">Secreted</location>
        <location evidence="1">Extracellular space</location>
    </subcellularLocation>
</comment>
<dbReference type="GO" id="GO:0004252">
    <property type="term" value="F:serine-type endopeptidase activity"/>
    <property type="evidence" value="ECO:0007669"/>
    <property type="project" value="UniProtKB-UniRule"/>
</dbReference>
<dbReference type="InterPro" id="IPR036852">
    <property type="entry name" value="Peptidase_S8/S53_dom_sf"/>
</dbReference>
<feature type="active site" description="Charge relay system" evidence="8">
    <location>
        <position position="339"/>
    </location>
</feature>
<dbReference type="GO" id="GO:0006508">
    <property type="term" value="P:proteolysis"/>
    <property type="evidence" value="ECO:0007669"/>
    <property type="project" value="UniProtKB-KW"/>
</dbReference>
<feature type="binding site" evidence="8">
    <location>
        <position position="697"/>
    </location>
    <ligand>
        <name>Ca(2+)</name>
        <dbReference type="ChEBI" id="CHEBI:29108"/>
    </ligand>
</feature>
<evidence type="ECO:0000256" key="3">
    <source>
        <dbReference type="ARBA" id="ARBA00022723"/>
    </source>
</evidence>
<evidence type="ECO:0000256" key="2">
    <source>
        <dbReference type="ARBA" id="ARBA00022670"/>
    </source>
</evidence>
<feature type="binding site" evidence="8">
    <location>
        <position position="698"/>
    </location>
    <ligand>
        <name>Ca(2+)</name>
        <dbReference type="ChEBI" id="CHEBI:29108"/>
    </ligand>
</feature>
<gene>
    <name evidence="12" type="ORF">B0T20DRAFT_366049</name>
</gene>
<keyword evidence="13" id="KW-1185">Reference proteome</keyword>
<comment type="caution">
    <text evidence="12">The sequence shown here is derived from an EMBL/GenBank/DDBJ whole genome shotgun (WGS) entry which is preliminary data.</text>
</comment>
<accession>A0AAE0U0F4</accession>